<evidence type="ECO:0000313" key="2">
    <source>
        <dbReference type="Proteomes" id="UP000249799"/>
    </source>
</evidence>
<evidence type="ECO:0000313" key="1">
    <source>
        <dbReference type="EMBL" id="AWV87803.1"/>
    </source>
</evidence>
<dbReference type="PROSITE" id="PS51257">
    <property type="entry name" value="PROKAR_LIPOPROTEIN"/>
    <property type="match status" value="1"/>
</dbReference>
<name>A0A2Z4FFW9_9DELT</name>
<dbReference type="KEGG" id="bsed:DN745_00020"/>
<dbReference type="Proteomes" id="UP000249799">
    <property type="component" value="Chromosome"/>
</dbReference>
<reference evidence="1 2" key="1">
    <citation type="submission" date="2018-06" db="EMBL/GenBank/DDBJ databases">
        <title>Lujinxingia sediminis gen. nov. sp. nov., a new facultative anaerobic member of the class Deltaproteobacteria, and proposal of Lujinxingaceae fam. nov.</title>
        <authorList>
            <person name="Guo L.-Y."/>
            <person name="Li C.-M."/>
            <person name="Wang S."/>
            <person name="Du Z.-J."/>
        </authorList>
    </citation>
    <scope>NUCLEOTIDE SEQUENCE [LARGE SCALE GENOMIC DNA]</scope>
    <source>
        <strain evidence="1 2">FA350</strain>
    </source>
</reference>
<accession>A0A2Z4FFW9</accession>
<dbReference type="EMBL" id="CP030032">
    <property type="protein sequence ID" value="AWV87803.1"/>
    <property type="molecule type" value="Genomic_DNA"/>
</dbReference>
<keyword evidence="2" id="KW-1185">Reference proteome</keyword>
<dbReference type="AlphaFoldDB" id="A0A2Z4FFW9"/>
<protein>
    <submittedName>
        <fullName evidence="1">Uncharacterized protein</fullName>
    </submittedName>
</protein>
<dbReference type="RefSeq" id="WP_111330999.1">
    <property type="nucleotide sequence ID" value="NZ_CP030032.1"/>
</dbReference>
<gene>
    <name evidence="1" type="ORF">DN745_00020</name>
</gene>
<organism evidence="1 2">
    <name type="scientific">Bradymonas sediminis</name>
    <dbReference type="NCBI Taxonomy" id="1548548"/>
    <lineage>
        <taxon>Bacteria</taxon>
        <taxon>Deltaproteobacteria</taxon>
        <taxon>Bradymonadales</taxon>
        <taxon>Bradymonadaceae</taxon>
        <taxon>Bradymonas</taxon>
    </lineage>
</organism>
<sequence length="126" mass="13452">MSRFLSCFCILGFLGVAWGAGCYPYGGSRAVGDDARLLLEQTQAACDRRDPGAFEMLWGRLVAEHPAVAASAQAQRLDARCRQELQSAPRLGDVAADAGAVEIGADAMDSNISPRDEFGEDAFTRP</sequence>
<proteinExistence type="predicted"/>